<dbReference type="GO" id="GO:0046464">
    <property type="term" value="P:acylglycerol catabolic process"/>
    <property type="evidence" value="ECO:0007669"/>
    <property type="project" value="TreeGrafter"/>
</dbReference>
<comment type="caution">
    <text evidence="2">The sequence shown here is derived from an EMBL/GenBank/DDBJ whole genome shotgun (WGS) entry which is preliminary data.</text>
</comment>
<sequence length="236" mass="25782">MDEPLTVRANGITLAYRVRGPEDGPPVLLLHRRGVDSTDWTRTAGALAAAHRVYALDLRGHGGSDWPGQYSYELMRDDVRDFLAALGITRTDIVGHSLGGVVAYLLAQDHPRLIRRLVLEDVPAPLRTTSPRTVPEHAEEEPSFDHRMVLATERARNSPDPSWWARMDRITLPVLAVAGGHSSGVPQDGVAALARRIPGCRLVTVEAGHLVHARRPAEFLAEVGPFLGVPWKVATS</sequence>
<dbReference type="InterPro" id="IPR029058">
    <property type="entry name" value="AB_hydrolase_fold"/>
</dbReference>
<dbReference type="STRING" id="83656.B1H18_17245"/>
<dbReference type="OrthoDB" id="3396704at2"/>
<protein>
    <submittedName>
        <fullName evidence="2">Alpha/beta hydrolase</fullName>
    </submittedName>
</protein>
<name>A0A1V4A6U4_9ACTN</name>
<organism evidence="2 3">
    <name type="scientific">Streptomyces tsukubensis</name>
    <dbReference type="NCBI Taxonomy" id="83656"/>
    <lineage>
        <taxon>Bacteria</taxon>
        <taxon>Bacillati</taxon>
        <taxon>Actinomycetota</taxon>
        <taxon>Actinomycetes</taxon>
        <taxon>Kitasatosporales</taxon>
        <taxon>Streptomycetaceae</taxon>
        <taxon>Streptomyces</taxon>
    </lineage>
</organism>
<feature type="domain" description="AB hydrolase-1" evidence="1">
    <location>
        <begin position="25"/>
        <end position="134"/>
    </location>
</feature>
<dbReference type="EMBL" id="MVFC01000013">
    <property type="protein sequence ID" value="OON77978.1"/>
    <property type="molecule type" value="Genomic_DNA"/>
</dbReference>
<dbReference type="PANTHER" id="PTHR43798">
    <property type="entry name" value="MONOACYLGLYCEROL LIPASE"/>
    <property type="match status" value="1"/>
</dbReference>
<dbReference type="InterPro" id="IPR000073">
    <property type="entry name" value="AB_hydrolase_1"/>
</dbReference>
<dbReference type="Gene3D" id="3.40.50.1820">
    <property type="entry name" value="alpha/beta hydrolase"/>
    <property type="match status" value="1"/>
</dbReference>
<dbReference type="RefSeq" id="WP_077969032.1">
    <property type="nucleotide sequence ID" value="NZ_CP045178.1"/>
</dbReference>
<proteinExistence type="predicted"/>
<dbReference type="GO" id="GO:0016020">
    <property type="term" value="C:membrane"/>
    <property type="evidence" value="ECO:0007669"/>
    <property type="project" value="TreeGrafter"/>
</dbReference>
<evidence type="ECO:0000259" key="1">
    <source>
        <dbReference type="Pfam" id="PF00561"/>
    </source>
</evidence>
<keyword evidence="3" id="KW-1185">Reference proteome</keyword>
<dbReference type="InterPro" id="IPR050266">
    <property type="entry name" value="AB_hydrolase_sf"/>
</dbReference>
<dbReference type="AlphaFoldDB" id="A0A1V4A6U4"/>
<reference evidence="2 3" key="1">
    <citation type="submission" date="2017-02" db="EMBL/GenBank/DDBJ databases">
        <title>Draft Genome Sequence of Streptomyces tsukubaensis F601, a Producer of the immunosuppressant tacrolimus FK506.</title>
        <authorList>
            <person name="Zong G."/>
            <person name="Zhong C."/>
            <person name="Fu J."/>
            <person name="Qin R."/>
            <person name="Cao G."/>
        </authorList>
    </citation>
    <scope>NUCLEOTIDE SEQUENCE [LARGE SCALE GENOMIC DNA]</scope>
    <source>
        <strain evidence="2 3">F601</strain>
    </source>
</reference>
<evidence type="ECO:0000313" key="2">
    <source>
        <dbReference type="EMBL" id="OON77978.1"/>
    </source>
</evidence>
<dbReference type="PANTHER" id="PTHR43798:SF33">
    <property type="entry name" value="HYDROLASE, PUTATIVE (AFU_ORTHOLOGUE AFUA_2G14860)-RELATED"/>
    <property type="match status" value="1"/>
</dbReference>
<keyword evidence="2" id="KW-0378">Hydrolase</keyword>
<dbReference type="Proteomes" id="UP000190539">
    <property type="component" value="Unassembled WGS sequence"/>
</dbReference>
<dbReference type="SUPFAM" id="SSF53474">
    <property type="entry name" value="alpha/beta-Hydrolases"/>
    <property type="match status" value="1"/>
</dbReference>
<evidence type="ECO:0000313" key="3">
    <source>
        <dbReference type="Proteomes" id="UP000190539"/>
    </source>
</evidence>
<dbReference type="Pfam" id="PF00561">
    <property type="entry name" value="Abhydrolase_1"/>
    <property type="match status" value="1"/>
</dbReference>
<gene>
    <name evidence="2" type="ORF">B1H18_17245</name>
</gene>
<dbReference type="PRINTS" id="PR00111">
    <property type="entry name" value="ABHYDROLASE"/>
</dbReference>
<dbReference type="GO" id="GO:0047372">
    <property type="term" value="F:monoacylglycerol lipase activity"/>
    <property type="evidence" value="ECO:0007669"/>
    <property type="project" value="TreeGrafter"/>
</dbReference>
<accession>A0A1V4A6U4</accession>